<reference evidence="12 13" key="1">
    <citation type="submission" date="2022-05" db="EMBL/GenBank/DDBJ databases">
        <authorList>
            <consortium name="Genoscope - CEA"/>
            <person name="William W."/>
        </authorList>
    </citation>
    <scope>NUCLEOTIDE SEQUENCE [LARGE SCALE GENOMIC DNA]</scope>
</reference>
<evidence type="ECO:0000313" key="13">
    <source>
        <dbReference type="Proteomes" id="UP001159405"/>
    </source>
</evidence>
<dbReference type="PANTHER" id="PTHR22593:SF2">
    <property type="entry name" value="TRANSMEMBRANE PROTEIN 18"/>
    <property type="match status" value="1"/>
</dbReference>
<proteinExistence type="inferred from homology"/>
<evidence type="ECO:0000256" key="3">
    <source>
        <dbReference type="ARBA" id="ARBA00009971"/>
    </source>
</evidence>
<dbReference type="InterPro" id="IPR026721">
    <property type="entry name" value="TMEM18"/>
</dbReference>
<evidence type="ECO:0000313" key="12">
    <source>
        <dbReference type="EMBL" id="CAH3123177.1"/>
    </source>
</evidence>
<dbReference type="PANTHER" id="PTHR22593">
    <property type="entry name" value="TRANSMEMBRANE PROTEIN 18"/>
    <property type="match status" value="1"/>
</dbReference>
<feature type="transmembrane region" description="Helical" evidence="11">
    <location>
        <begin position="58"/>
        <end position="76"/>
    </location>
</feature>
<keyword evidence="13" id="KW-1185">Reference proteome</keyword>
<protein>
    <recommendedName>
        <fullName evidence="4">Transmembrane protein 18</fullName>
    </recommendedName>
</protein>
<keyword evidence="8" id="KW-0238">DNA-binding</keyword>
<name>A0ABN8NVY3_9CNID</name>
<evidence type="ECO:0000256" key="11">
    <source>
        <dbReference type="SAM" id="Phobius"/>
    </source>
</evidence>
<keyword evidence="10" id="KW-0539">Nucleus</keyword>
<keyword evidence="7" id="KW-0175">Coiled coil</keyword>
<accession>A0ABN8NVY3</accession>
<gene>
    <name evidence="12" type="ORF">PLOB_00029832</name>
</gene>
<feature type="transmembrane region" description="Helical" evidence="11">
    <location>
        <begin position="33"/>
        <end position="51"/>
    </location>
</feature>
<evidence type="ECO:0000256" key="7">
    <source>
        <dbReference type="ARBA" id="ARBA00023054"/>
    </source>
</evidence>
<feature type="transmembrane region" description="Helical" evidence="11">
    <location>
        <begin position="96"/>
        <end position="122"/>
    </location>
</feature>
<dbReference type="Proteomes" id="UP001159405">
    <property type="component" value="Unassembled WGS sequence"/>
</dbReference>
<evidence type="ECO:0000256" key="8">
    <source>
        <dbReference type="ARBA" id="ARBA00023125"/>
    </source>
</evidence>
<dbReference type="Pfam" id="PF14770">
    <property type="entry name" value="TMEM18"/>
    <property type="match status" value="1"/>
</dbReference>
<evidence type="ECO:0000256" key="5">
    <source>
        <dbReference type="ARBA" id="ARBA00022692"/>
    </source>
</evidence>
<evidence type="ECO:0000256" key="9">
    <source>
        <dbReference type="ARBA" id="ARBA00023136"/>
    </source>
</evidence>
<evidence type="ECO:0000256" key="6">
    <source>
        <dbReference type="ARBA" id="ARBA00022989"/>
    </source>
</evidence>
<comment type="caution">
    <text evidence="12">The sequence shown here is derived from an EMBL/GenBank/DDBJ whole genome shotgun (WGS) entry which is preliminary data.</text>
</comment>
<evidence type="ECO:0000256" key="2">
    <source>
        <dbReference type="ARBA" id="ARBA00004127"/>
    </source>
</evidence>
<keyword evidence="6 11" id="KW-1133">Transmembrane helix</keyword>
<evidence type="ECO:0000256" key="4">
    <source>
        <dbReference type="ARBA" id="ARBA00014253"/>
    </source>
</evidence>
<comment type="similarity">
    <text evidence="3">Belongs to the TMEM18 family.</text>
</comment>
<keyword evidence="9 11" id="KW-0472">Membrane</keyword>
<evidence type="ECO:0000256" key="1">
    <source>
        <dbReference type="ARBA" id="ARBA00004126"/>
    </source>
</evidence>
<dbReference type="EMBL" id="CALNXK010000038">
    <property type="protein sequence ID" value="CAH3123177.1"/>
    <property type="molecule type" value="Genomic_DNA"/>
</dbReference>
<sequence>MKKTYIPRGNEWVSTSQIDNLWEFMKAVDWTEHWLIGLITFHALTFLCILTTRKWLHFQVILFLCLLGLALTSEQLNTLAAKHWRMFSQEQYFDSHGLFISVVYSGPLLFNCFLMTVLWLWTAGKMLIVVKRGQLKEQRKKEAEEKKVK</sequence>
<comment type="subcellular location">
    <subcellularLocation>
        <location evidence="2">Endomembrane system</location>
        <topology evidence="2">Multi-pass membrane protein</topology>
    </subcellularLocation>
    <subcellularLocation>
        <location evidence="1">Nucleus membrane</location>
    </subcellularLocation>
</comment>
<keyword evidence="5 11" id="KW-0812">Transmembrane</keyword>
<organism evidence="12 13">
    <name type="scientific">Porites lobata</name>
    <dbReference type="NCBI Taxonomy" id="104759"/>
    <lineage>
        <taxon>Eukaryota</taxon>
        <taxon>Metazoa</taxon>
        <taxon>Cnidaria</taxon>
        <taxon>Anthozoa</taxon>
        <taxon>Hexacorallia</taxon>
        <taxon>Scleractinia</taxon>
        <taxon>Fungiina</taxon>
        <taxon>Poritidae</taxon>
        <taxon>Porites</taxon>
    </lineage>
</organism>
<evidence type="ECO:0000256" key="10">
    <source>
        <dbReference type="ARBA" id="ARBA00023242"/>
    </source>
</evidence>